<sequence>MGIFNEQKDNSFAKGIQGAPGVGFNLTSDGDYDMINKKIRNVGSPTANTDAATKKYVDDNSSGAPKTSRLTVDSNIDMKDRFRILNLKHPNDADEPATKQYADSNFLNRDGSRTMIGNLSMNNNKITNVGKPTANNDAANKKYVDDKPTSTSNLTIDSNIDMKNTYRIKNLSTPLDAKEPPTKEYVDNTFLDRDGSYPMKGNLNMDNHRILNLPIPMGPKQPTPLAFTDIKYLHVGGTNKMLNSLNMNNKPIIGLRPPFNDTDAATKKYVDDKGFTTGYFKKDGTDYMRGNLNMNNKKIISLSNPTQDNDAVNKDYADKLIHHTAVQPSHYNDQFTFLMSNAAQWTDEIDTGTSFVISKIADLPPSKGNFHNYNHKVIYVKINKNSQGGYKYKMSVNFYRLTANVDYTLCLEILNTDYQLWHKSQISVDKGTSTGLSIENVSVKKLSHRYTDATNQTQYMYYHRIIVNFKKLSTGNRFFLHFLVNIPQEGTDLSVYPRQFSGVYFVTYGIVGKVSNIDPDKVYDYHTAFDIKPTEVTFNVDINTNNKKILNINLDKNNNNSAATVGMVNEINTATVGIVNKNLPFIKNYVYRKYFDHFFDFSDSNNYVLNKSSIGVVFNALSSITGNSAQNITFQSKTMDNIKETGLRINDYKISFKPPIKNTNPSLSKSGIKTLKDFYSYYHKKYWCFKRSYKSYKFLDNFFTISSICLVSIGTITGGITLNPVILGVINGAGIILTGVAKKNNYKKKIEMTKIAYTTYEKVLVELRAVLRGNDWDKQKFIDRMKLIDDMIIDQSPEPDRFEIKYNNKFNICD</sequence>
<feature type="compositionally biased region" description="Basic and acidic residues" evidence="1">
    <location>
        <begin position="139"/>
        <end position="148"/>
    </location>
</feature>
<evidence type="ECO:0000313" key="3">
    <source>
        <dbReference type="EMBL" id="CAH3013801.1"/>
    </source>
</evidence>
<gene>
    <name evidence="3" type="ORF">PEVE_00022421</name>
</gene>
<feature type="region of interest" description="Disordered" evidence="1">
    <location>
        <begin position="127"/>
        <end position="150"/>
    </location>
</feature>
<dbReference type="EMBL" id="CALNXI010000003">
    <property type="protein sequence ID" value="CAH3013801.1"/>
    <property type="molecule type" value="Genomic_DNA"/>
</dbReference>
<name>A0ABN8L9N5_9CNID</name>
<feature type="compositionally biased region" description="Basic and acidic residues" evidence="1">
    <location>
        <begin position="1"/>
        <end position="11"/>
    </location>
</feature>
<keyword evidence="2" id="KW-0472">Membrane</keyword>
<accession>A0ABN8L9N5</accession>
<reference evidence="3 4" key="1">
    <citation type="submission" date="2022-05" db="EMBL/GenBank/DDBJ databases">
        <authorList>
            <consortium name="Genoscope - CEA"/>
            <person name="William W."/>
        </authorList>
    </citation>
    <scope>NUCLEOTIDE SEQUENCE [LARGE SCALE GENOMIC DNA]</scope>
</reference>
<keyword evidence="2" id="KW-0812">Transmembrane</keyword>
<evidence type="ECO:0000313" key="4">
    <source>
        <dbReference type="Proteomes" id="UP001159427"/>
    </source>
</evidence>
<organism evidence="3 4">
    <name type="scientific">Porites evermanni</name>
    <dbReference type="NCBI Taxonomy" id="104178"/>
    <lineage>
        <taxon>Eukaryota</taxon>
        <taxon>Metazoa</taxon>
        <taxon>Cnidaria</taxon>
        <taxon>Anthozoa</taxon>
        <taxon>Hexacorallia</taxon>
        <taxon>Scleractinia</taxon>
        <taxon>Fungiina</taxon>
        <taxon>Poritidae</taxon>
        <taxon>Porites</taxon>
    </lineage>
</organism>
<evidence type="ECO:0000256" key="2">
    <source>
        <dbReference type="SAM" id="Phobius"/>
    </source>
</evidence>
<keyword evidence="4" id="KW-1185">Reference proteome</keyword>
<keyword evidence="2" id="KW-1133">Transmembrane helix</keyword>
<dbReference type="Proteomes" id="UP001159427">
    <property type="component" value="Unassembled WGS sequence"/>
</dbReference>
<feature type="region of interest" description="Disordered" evidence="1">
    <location>
        <begin position="1"/>
        <end position="20"/>
    </location>
</feature>
<evidence type="ECO:0000256" key="1">
    <source>
        <dbReference type="SAM" id="MobiDB-lite"/>
    </source>
</evidence>
<proteinExistence type="predicted"/>
<comment type="caution">
    <text evidence="3">The sequence shown here is derived from an EMBL/GenBank/DDBJ whole genome shotgun (WGS) entry which is preliminary data.</text>
</comment>
<feature type="transmembrane region" description="Helical" evidence="2">
    <location>
        <begin position="722"/>
        <end position="741"/>
    </location>
</feature>
<protein>
    <submittedName>
        <fullName evidence="3">Uncharacterized protein</fullName>
    </submittedName>
</protein>